<dbReference type="PANTHER" id="PTHR42949:SF3">
    <property type="entry name" value="ANAEROBIC GLYCEROL-3-PHOSPHATE DEHYDROGENASE SUBUNIT B"/>
    <property type="match status" value="1"/>
</dbReference>
<dbReference type="NCBIfam" id="TIGR03378">
    <property type="entry name" value="glycerol3P_GlpB"/>
    <property type="match status" value="1"/>
</dbReference>
<dbReference type="GO" id="GO:0004368">
    <property type="term" value="F:glycerol-3-phosphate dehydrogenase (quinone) activity"/>
    <property type="evidence" value="ECO:0007669"/>
    <property type="project" value="UniProtKB-UniRule"/>
</dbReference>
<evidence type="ECO:0000256" key="1">
    <source>
        <dbReference type="ARBA" id="ARBA00022630"/>
    </source>
</evidence>
<dbReference type="AlphaFoldDB" id="A0A223N1X2"/>
<dbReference type="InterPro" id="IPR036188">
    <property type="entry name" value="FAD/NAD-bd_sf"/>
</dbReference>
<keyword evidence="3 4" id="KW-0560">Oxidoreductase</keyword>
<evidence type="ECO:0000256" key="2">
    <source>
        <dbReference type="ARBA" id="ARBA00022643"/>
    </source>
</evidence>
<comment type="pathway">
    <text evidence="4">Polyol metabolism; glycerol degradation via glycerol kinase pathway; glycerone phosphate from sn-glycerol 3-phosphate (anaerobic route): step 1/1.</text>
</comment>
<dbReference type="RefSeq" id="WP_094501283.1">
    <property type="nucleotide sequence ID" value="NZ_CAWNHI010000002.1"/>
</dbReference>
<dbReference type="HAMAP" id="MF_00753">
    <property type="entry name" value="Glycerol3P_GlpB"/>
    <property type="match status" value="1"/>
</dbReference>
<reference evidence="6 7" key="1">
    <citation type="submission" date="2017-08" db="EMBL/GenBank/DDBJ databases">
        <title>The Vibrio qinghaiensis sp.-Q67 is a luminous bacteria isolated firstly from Qinghai lake, Qinghai province, China, which has been proved to be very sensitive to detect environmental and food pollutants. Therefore, complete genome analysis of V. qinghaiensis sp.-Q67 highlights the potential application of this strain on detection of hazards in the contaminated environments.</title>
        <authorList>
            <person name="Gong L."/>
        </authorList>
    </citation>
    <scope>NUCLEOTIDE SEQUENCE [LARGE SCALE GENOMIC DNA]</scope>
    <source>
        <strain evidence="6 7">Q67</strain>
    </source>
</reference>
<dbReference type="InterPro" id="IPR003953">
    <property type="entry name" value="FAD-dep_OxRdtase_2_FAD-bd"/>
</dbReference>
<keyword evidence="2 4" id="KW-0288">FMN</keyword>
<comment type="catalytic activity">
    <reaction evidence="4">
        <text>a quinone + sn-glycerol 3-phosphate = dihydroxyacetone phosphate + a quinol</text>
        <dbReference type="Rhea" id="RHEA:18977"/>
        <dbReference type="ChEBI" id="CHEBI:24646"/>
        <dbReference type="ChEBI" id="CHEBI:57597"/>
        <dbReference type="ChEBI" id="CHEBI:57642"/>
        <dbReference type="ChEBI" id="CHEBI:132124"/>
        <dbReference type="EC" id="1.1.5.3"/>
    </reaction>
</comment>
<dbReference type="KEGG" id="vqi:CCZ37_15095"/>
<comment type="subunit">
    <text evidence="4">Composed of a catalytic GlpA/B dimer and of membrane bound GlpC.</text>
</comment>
<evidence type="ECO:0000256" key="3">
    <source>
        <dbReference type="ARBA" id="ARBA00023002"/>
    </source>
</evidence>
<dbReference type="InterPro" id="IPR009158">
    <property type="entry name" value="G3P_DH_GlpB_su"/>
</dbReference>
<dbReference type="Pfam" id="PF00890">
    <property type="entry name" value="FAD_binding_2"/>
    <property type="match status" value="1"/>
</dbReference>
<keyword evidence="1 4" id="KW-0285">Flavoprotein</keyword>
<comment type="cofactor">
    <cofactor evidence="4">
        <name>FMN</name>
        <dbReference type="ChEBI" id="CHEBI:58210"/>
    </cofactor>
</comment>
<comment type="function">
    <text evidence="4">Conversion of glycerol 3-phosphate to dihydroxyacetone. Uses fumarate or nitrate as electron acceptor.</text>
</comment>
<protein>
    <recommendedName>
        <fullName evidence="4">Anaerobic glycerol-3-phosphate dehydrogenase subunit B</fullName>
        <shortName evidence="4">Anaerobic G-3-P dehydrogenase subunit B</shortName>
        <shortName evidence="4">Anaerobic G3Pdhase B</shortName>
        <ecNumber evidence="4">1.1.5.3</ecNumber>
    </recommendedName>
</protein>
<sequence>MMKYDVTIIGGGIAGYSAGLRCLQAGLKTALISQGQSALHFSSGSIDVLGKLPSGEAVESPLLAMEALRQQAPNHPYSKIGADTISQGLMWFQKTLQQRGMPLTHQADNSNHYRITPMGTLKTTWLSQPYVYQHKTNADFKRIVLLAIDGYRDFQPHMLQDNLRALPAFSTIPSEIINITIPGFEALRHNPNELRSIDIARLLKQPHAWRSFCDQLIRHATVQDLVILPAIMGNGDGLTLLNKLKLETNLQLHEVPTMPPSLMGIRIEDTLSRAFLTMGGTHLKGDKVISGEFDGNRLTAIHTQNLNDMPIQADHFVMATGSYFSQGLQASHHGISEPVFQLETESCHDRALWRNHAFFSENSHPFMTFGVLTNTSLNPTHQGNIITNLYCCGSMLAGYDPVFEGSGGGVAIASAYHATSQIMAQTQSRPAIQEVLA</sequence>
<evidence type="ECO:0000256" key="4">
    <source>
        <dbReference type="HAMAP-Rule" id="MF_00753"/>
    </source>
</evidence>
<accession>A0A223N1X2</accession>
<evidence type="ECO:0000313" key="7">
    <source>
        <dbReference type="Proteomes" id="UP000215148"/>
    </source>
</evidence>
<dbReference type="PIRSF" id="PIRSF000141">
    <property type="entry name" value="Anaerobic_G3P_dh"/>
    <property type="match status" value="1"/>
</dbReference>
<dbReference type="InterPro" id="IPR051691">
    <property type="entry name" value="Metab_Enz_Cyan_OpOx_G3PDH"/>
</dbReference>
<dbReference type="NCBIfam" id="NF003720">
    <property type="entry name" value="PRK05329.1-3"/>
    <property type="match status" value="1"/>
</dbReference>
<dbReference type="PANTHER" id="PTHR42949">
    <property type="entry name" value="ANAEROBIC GLYCEROL-3-PHOSPHATE DEHYDROGENASE SUBUNIT B"/>
    <property type="match status" value="1"/>
</dbReference>
<name>A0A223N1X2_9VIBR</name>
<dbReference type="GO" id="GO:0009331">
    <property type="term" value="C:glycerol-3-phosphate dehydrogenase (FAD) complex"/>
    <property type="evidence" value="ECO:0007669"/>
    <property type="project" value="InterPro"/>
</dbReference>
<organism evidence="6 7">
    <name type="scientific">Vibrio qinghaiensis</name>
    <dbReference type="NCBI Taxonomy" id="2025808"/>
    <lineage>
        <taxon>Bacteria</taxon>
        <taxon>Pseudomonadati</taxon>
        <taxon>Pseudomonadota</taxon>
        <taxon>Gammaproteobacteria</taxon>
        <taxon>Vibrionales</taxon>
        <taxon>Vibrionaceae</taxon>
        <taxon>Vibrio</taxon>
    </lineage>
</organism>
<dbReference type="GO" id="GO:0019563">
    <property type="term" value="P:glycerol catabolic process"/>
    <property type="evidence" value="ECO:0007669"/>
    <property type="project" value="UniProtKB-UniRule"/>
</dbReference>
<dbReference type="Proteomes" id="UP000215148">
    <property type="component" value="Chromosome 2"/>
</dbReference>
<evidence type="ECO:0000259" key="5">
    <source>
        <dbReference type="Pfam" id="PF00890"/>
    </source>
</evidence>
<dbReference type="UniPathway" id="UPA00618">
    <property type="reaction ID" value="UER00673"/>
</dbReference>
<dbReference type="EMBL" id="CP022742">
    <property type="protein sequence ID" value="ASU23902.1"/>
    <property type="molecule type" value="Genomic_DNA"/>
</dbReference>
<evidence type="ECO:0000313" key="6">
    <source>
        <dbReference type="EMBL" id="ASU23902.1"/>
    </source>
</evidence>
<dbReference type="EC" id="1.1.5.3" evidence="4"/>
<dbReference type="Gene3D" id="3.50.50.60">
    <property type="entry name" value="FAD/NAD(P)-binding domain"/>
    <property type="match status" value="1"/>
</dbReference>
<dbReference type="SUPFAM" id="SSF51905">
    <property type="entry name" value="FAD/NAD(P)-binding domain"/>
    <property type="match status" value="1"/>
</dbReference>
<comment type="similarity">
    <text evidence="4">Belongs to the anaerobic G-3-P dehydrogenase subunit B family.</text>
</comment>
<dbReference type="NCBIfam" id="NF003719">
    <property type="entry name" value="PRK05329.1-2"/>
    <property type="match status" value="1"/>
</dbReference>
<feature type="domain" description="FAD-dependent oxidoreductase 2 FAD-binding" evidence="5">
    <location>
        <begin position="5"/>
        <end position="410"/>
    </location>
</feature>
<proteinExistence type="inferred from homology"/>
<keyword evidence="7" id="KW-1185">Reference proteome</keyword>
<gene>
    <name evidence="4" type="primary">glpB</name>
    <name evidence="6" type="ORF">CCZ37_15095</name>
</gene>